<organism evidence="3 4">
    <name type="scientific">Methanofollis fontis</name>
    <dbReference type="NCBI Taxonomy" id="2052832"/>
    <lineage>
        <taxon>Archaea</taxon>
        <taxon>Methanobacteriati</taxon>
        <taxon>Methanobacteriota</taxon>
        <taxon>Stenosarchaea group</taxon>
        <taxon>Methanomicrobia</taxon>
        <taxon>Methanomicrobiales</taxon>
        <taxon>Methanomicrobiaceae</taxon>
        <taxon>Methanofollis</taxon>
    </lineage>
</organism>
<evidence type="ECO:0000313" key="4">
    <source>
        <dbReference type="Proteomes" id="UP000292580"/>
    </source>
</evidence>
<evidence type="ECO:0000313" key="3">
    <source>
        <dbReference type="EMBL" id="TAJ45759.1"/>
    </source>
</evidence>
<feature type="region of interest" description="Disordered" evidence="1">
    <location>
        <begin position="227"/>
        <end position="247"/>
    </location>
</feature>
<proteinExistence type="predicted"/>
<evidence type="ECO:0000256" key="1">
    <source>
        <dbReference type="SAM" id="MobiDB-lite"/>
    </source>
</evidence>
<name>A0A483CZW4_9EURY</name>
<reference evidence="3 4" key="1">
    <citation type="submission" date="2017-11" db="EMBL/GenBank/DDBJ databases">
        <title>Isolation and Characterization of Methanofollis Species from Methane Seep Offshore SW Taiwan.</title>
        <authorList>
            <person name="Teng N.-H."/>
            <person name="Lai M.-C."/>
            <person name="Chen S.-C."/>
        </authorList>
    </citation>
    <scope>NUCLEOTIDE SEQUENCE [LARGE SCALE GENOMIC DNA]</scope>
    <source>
        <strain evidence="3 4">FWC-SCC2</strain>
    </source>
</reference>
<sequence>MRRTPALLLFLLLCSLGGAAMAGEVTFSTAQSEYVVPLGEEVEIPVSVQNSWGADIPGMITYRTSVTAESGGISSVRTSMRAESFSVRSDMEEFVIGLPARDEAGTVVLSISFDYSRSGTDREVNLGPITVQYGGEPSSQQASQGPLAGTEQQSSSTSAGQSSSATAGQAPRDALQEGQMAQDADALREHLQEESRRLEAEKEAFGQALRADPTYRSVTEALEEAGYTRTASALDPSSNTSGTFSETHAMDGADAVDLEGAMEDGAVEYLRQASPGMGVMPAALASNATYGSYLEGLESEGFLPSGSVVNTTPERTDVAISFTGPENETASITAVVENGTVTAVEMERQAPLPLVPLAAAFIFLAMIAAIYLLLMRMRDETPETSDDPDPPTAVPLKDPVEECLRLLDVAEAAYADGDVPAAYRMATRALRILVSWQEGDGTEVTDEEARALLERCGHSEGDLARTLGRSGAVGFGGAAGDGEEFMGIVASVRERIPARDEG</sequence>
<feature type="region of interest" description="Disordered" evidence="1">
    <location>
        <begin position="127"/>
        <end position="205"/>
    </location>
</feature>
<keyword evidence="2" id="KW-0472">Membrane</keyword>
<feature type="compositionally biased region" description="Low complexity" evidence="1">
    <location>
        <begin position="148"/>
        <end position="170"/>
    </location>
</feature>
<protein>
    <submittedName>
        <fullName evidence="3">Uncharacterized protein</fullName>
    </submittedName>
</protein>
<feature type="transmembrane region" description="Helical" evidence="2">
    <location>
        <begin position="354"/>
        <end position="374"/>
    </location>
</feature>
<evidence type="ECO:0000256" key="2">
    <source>
        <dbReference type="SAM" id="Phobius"/>
    </source>
</evidence>
<dbReference type="EMBL" id="PGCL01000001">
    <property type="protein sequence ID" value="TAJ45759.1"/>
    <property type="molecule type" value="Genomic_DNA"/>
</dbReference>
<keyword evidence="4" id="KW-1185">Reference proteome</keyword>
<dbReference type="AlphaFoldDB" id="A0A483CZW4"/>
<accession>A0A483CZW4</accession>
<keyword evidence="2" id="KW-0812">Transmembrane</keyword>
<gene>
    <name evidence="3" type="ORF">CUJ86_03355</name>
</gene>
<feature type="compositionally biased region" description="Basic and acidic residues" evidence="1">
    <location>
        <begin position="185"/>
        <end position="204"/>
    </location>
</feature>
<dbReference type="RefSeq" id="WP_130646124.1">
    <property type="nucleotide sequence ID" value="NZ_PGCL01000001.1"/>
</dbReference>
<feature type="compositionally biased region" description="Polar residues" evidence="1">
    <location>
        <begin position="229"/>
        <end position="246"/>
    </location>
</feature>
<comment type="caution">
    <text evidence="3">The sequence shown here is derived from an EMBL/GenBank/DDBJ whole genome shotgun (WGS) entry which is preliminary data.</text>
</comment>
<keyword evidence="2" id="KW-1133">Transmembrane helix</keyword>
<dbReference type="Proteomes" id="UP000292580">
    <property type="component" value="Unassembled WGS sequence"/>
</dbReference>